<evidence type="ECO:0000313" key="3">
    <source>
        <dbReference type="Proteomes" id="UP000005237"/>
    </source>
</evidence>
<reference evidence="3" key="1">
    <citation type="submission" date="2010-08" db="EMBL/GenBank/DDBJ databases">
        <authorList>
            <consortium name="Caenorhabditis japonica Sequencing Consortium"/>
            <person name="Wilson R.K."/>
        </authorList>
    </citation>
    <scope>NUCLEOTIDE SEQUENCE [LARGE SCALE GENOMIC DNA]</scope>
    <source>
        <strain evidence="3">DF5081</strain>
    </source>
</reference>
<dbReference type="EnsemblMetazoa" id="CJA16941.1">
    <property type="protein sequence ID" value="CJA16941.1"/>
    <property type="gene ID" value="WBGene00136147"/>
</dbReference>
<accession>A0A8R1I507</accession>
<feature type="compositionally biased region" description="Low complexity" evidence="1">
    <location>
        <begin position="1"/>
        <end position="20"/>
    </location>
</feature>
<evidence type="ECO:0000313" key="2">
    <source>
        <dbReference type="EnsemblMetazoa" id="CJA16941.1"/>
    </source>
</evidence>
<dbReference type="Proteomes" id="UP000005237">
    <property type="component" value="Unassembled WGS sequence"/>
</dbReference>
<sequence length="129" mass="14721">MTISPSTSSSSIQSDSTDIPVPKPRRILNPIPKKAPVPSPRKSLLKAKSEERPADEEGVRLRKHAFLIRRETYRPIFIEREKLQRILEVSEPEWRTSRTRPASFPSSSLDISLYDNVESSVVSRKMFSS</sequence>
<feature type="compositionally biased region" description="Basic and acidic residues" evidence="1">
    <location>
        <begin position="47"/>
        <end position="58"/>
    </location>
</feature>
<name>A0A8R1I507_CAEJA</name>
<keyword evidence="3" id="KW-1185">Reference proteome</keyword>
<feature type="region of interest" description="Disordered" evidence="1">
    <location>
        <begin position="1"/>
        <end position="58"/>
    </location>
</feature>
<dbReference type="AlphaFoldDB" id="A0A8R1I507"/>
<proteinExistence type="predicted"/>
<organism evidence="2 3">
    <name type="scientific">Caenorhabditis japonica</name>
    <dbReference type="NCBI Taxonomy" id="281687"/>
    <lineage>
        <taxon>Eukaryota</taxon>
        <taxon>Metazoa</taxon>
        <taxon>Ecdysozoa</taxon>
        <taxon>Nematoda</taxon>
        <taxon>Chromadorea</taxon>
        <taxon>Rhabditida</taxon>
        <taxon>Rhabditina</taxon>
        <taxon>Rhabditomorpha</taxon>
        <taxon>Rhabditoidea</taxon>
        <taxon>Rhabditidae</taxon>
        <taxon>Peloderinae</taxon>
        <taxon>Caenorhabditis</taxon>
    </lineage>
</organism>
<evidence type="ECO:0000256" key="1">
    <source>
        <dbReference type="SAM" id="MobiDB-lite"/>
    </source>
</evidence>
<protein>
    <submittedName>
        <fullName evidence="2">Uncharacterized protein</fullName>
    </submittedName>
</protein>
<reference evidence="2" key="2">
    <citation type="submission" date="2022-06" db="UniProtKB">
        <authorList>
            <consortium name="EnsemblMetazoa"/>
        </authorList>
    </citation>
    <scope>IDENTIFICATION</scope>
    <source>
        <strain evidence="2">DF5081</strain>
    </source>
</reference>